<dbReference type="GO" id="GO:0005525">
    <property type="term" value="F:GTP binding"/>
    <property type="evidence" value="ECO:0007669"/>
    <property type="project" value="UniProtKB-KW"/>
</dbReference>
<dbReference type="STRING" id="225359.A0A2S4PUZ5"/>
<dbReference type="Pfam" id="PF00735">
    <property type="entry name" value="Septin"/>
    <property type="match status" value="1"/>
</dbReference>
<feature type="compositionally biased region" description="Polar residues" evidence="2">
    <location>
        <begin position="111"/>
        <end position="128"/>
    </location>
</feature>
<dbReference type="InterPro" id="IPR046707">
    <property type="entry name" value="DUF6780"/>
</dbReference>
<evidence type="ECO:0000256" key="2">
    <source>
        <dbReference type="SAM" id="MobiDB-lite"/>
    </source>
</evidence>
<comment type="caution">
    <text evidence="4">The sequence shown here is derived from an EMBL/GenBank/DDBJ whole genome shotgun (WGS) entry which is preliminary data.</text>
</comment>
<evidence type="ECO:0000259" key="3">
    <source>
        <dbReference type="PROSITE" id="PS51719"/>
    </source>
</evidence>
<dbReference type="AlphaFoldDB" id="A0A2S4PUZ5"/>
<organism evidence="4 5">
    <name type="scientific">Erysiphe pulchra</name>
    <dbReference type="NCBI Taxonomy" id="225359"/>
    <lineage>
        <taxon>Eukaryota</taxon>
        <taxon>Fungi</taxon>
        <taxon>Dikarya</taxon>
        <taxon>Ascomycota</taxon>
        <taxon>Pezizomycotina</taxon>
        <taxon>Leotiomycetes</taxon>
        <taxon>Erysiphales</taxon>
        <taxon>Erysiphaceae</taxon>
        <taxon>Erysiphe</taxon>
    </lineage>
</organism>
<dbReference type="Pfam" id="PF20571">
    <property type="entry name" value="DUF6780"/>
    <property type="match status" value="1"/>
</dbReference>
<dbReference type="OrthoDB" id="4150765at2759"/>
<feature type="compositionally biased region" description="Polar residues" evidence="2">
    <location>
        <begin position="139"/>
        <end position="155"/>
    </location>
</feature>
<protein>
    <recommendedName>
        <fullName evidence="3">Septin-type G domain-containing protein</fullName>
    </recommendedName>
</protein>
<dbReference type="InterPro" id="IPR030379">
    <property type="entry name" value="G_SEPTIN_dom"/>
</dbReference>
<dbReference type="EMBL" id="PEDP01000481">
    <property type="protein sequence ID" value="POS85845.1"/>
    <property type="molecule type" value="Genomic_DNA"/>
</dbReference>
<gene>
    <name evidence="4" type="ORF">EPUL_001875</name>
</gene>
<feature type="region of interest" description="Disordered" evidence="2">
    <location>
        <begin position="99"/>
        <end position="157"/>
    </location>
</feature>
<dbReference type="PROSITE" id="PS51719">
    <property type="entry name" value="G_SEPTIN"/>
    <property type="match status" value="1"/>
</dbReference>
<dbReference type="InterPro" id="IPR027417">
    <property type="entry name" value="P-loop_NTPase"/>
</dbReference>
<dbReference type="PANTHER" id="PTHR18884">
    <property type="entry name" value="SEPTIN"/>
    <property type="match status" value="1"/>
</dbReference>
<comment type="similarity">
    <text evidence="1">Belongs to the TRAFAC class TrmE-Era-EngA-EngB-Septin-like GTPase superfamily. Septin GTPase family.</text>
</comment>
<reference evidence="4 5" key="1">
    <citation type="submission" date="2017-10" db="EMBL/GenBank/DDBJ databases">
        <title>Development of genomic resources for the powdery mildew, Erysiphe pulchra.</title>
        <authorList>
            <person name="Wadl P.A."/>
            <person name="Mack B.M."/>
            <person name="Moore G."/>
            <person name="Beltz S.B."/>
        </authorList>
    </citation>
    <scope>NUCLEOTIDE SEQUENCE [LARGE SCALE GENOMIC DNA]</scope>
    <source>
        <strain evidence="4">Cflorida</strain>
    </source>
</reference>
<dbReference type="Gene3D" id="3.40.50.300">
    <property type="entry name" value="P-loop containing nucleotide triphosphate hydrolases"/>
    <property type="match status" value="1"/>
</dbReference>
<sequence>MRPLLNDDSLAGRSRSSDDITRAQPPPMTYFMADEKSVEASLQSQNSLFPKSMNTLKLGNYGVESCDKMTTSLGRNAHDSDERSSNIKQVQKKLIEKSMNSSGDENIEEGPQSSNPFPEISRNTSPTRPLNLISRPLTPLSSQSLAPASIPSSPDSRMISDTGYCTDDVISQDVISNTGEEQLISTSEFDCESTPQFVMPSIKMPSRRPFTEKGRNMGRLKVLIAGDSGIGKTSLVKAIVQVCEDIVHVDPIRVPSLNLRKGSRGSYRIKSKTLDTESTSKITEIYASTRPYPVWWSDLEESRLIKRKRGLEDTVLERNLCFVDTPGYGHKNSQLERISCVVDYVESQFKKLSTFEGPSESEMINMLSGNGGSQVDVAFYVISNGLKTIDIEYMRRLSELTNIVPLVAQADKYSERQISLMKEHINAELHSVKIKPFLFDLNNNTFPKLNQSQISAPFAISCKASRDLETMDASLLMSPDYVQPLIDSELKSLIYQIFERDSISWLRYAAAKKYIVWRSSSNLSTIPQTLYQPLTKISSSQILTAPVGATTSYALARITDHTQREERIAQVRLANWAAELQRSLQNERSRFEKIARSERAVWLTERLGECVQDGTILPLSQARKEKKNYETNLSAFTKHDFYSRHNIKAGDINANDPLGLLNFNRELKQKGWTLVKTVSSLGIVSGLAYWAARAWHENWQICGSEFRDWIGFRVLNC</sequence>
<name>A0A2S4PUZ5_9PEZI</name>
<dbReference type="Proteomes" id="UP000237438">
    <property type="component" value="Unassembled WGS sequence"/>
</dbReference>
<evidence type="ECO:0000256" key="1">
    <source>
        <dbReference type="RuleBase" id="RU004560"/>
    </source>
</evidence>
<proteinExistence type="inferred from homology"/>
<evidence type="ECO:0000313" key="4">
    <source>
        <dbReference type="EMBL" id="POS85845.1"/>
    </source>
</evidence>
<feature type="region of interest" description="Disordered" evidence="2">
    <location>
        <begin position="1"/>
        <end position="27"/>
    </location>
</feature>
<feature type="domain" description="Septin-type G" evidence="3">
    <location>
        <begin position="216"/>
        <end position="524"/>
    </location>
</feature>
<keyword evidence="5" id="KW-1185">Reference proteome</keyword>
<keyword evidence="1" id="KW-0342">GTP-binding</keyword>
<keyword evidence="1" id="KW-0547">Nucleotide-binding</keyword>
<evidence type="ECO:0000313" key="5">
    <source>
        <dbReference type="Proteomes" id="UP000237438"/>
    </source>
</evidence>
<accession>A0A2S4PUZ5</accession>
<dbReference type="SUPFAM" id="SSF52540">
    <property type="entry name" value="P-loop containing nucleoside triphosphate hydrolases"/>
    <property type="match status" value="1"/>
</dbReference>